<comment type="caution">
    <text evidence="1">The sequence shown here is derived from an EMBL/GenBank/DDBJ whole genome shotgun (WGS) entry which is preliminary data.</text>
</comment>
<dbReference type="Proteomes" id="UP000033636">
    <property type="component" value="Unassembled WGS sequence"/>
</dbReference>
<evidence type="ECO:0000313" key="2">
    <source>
        <dbReference type="Proteomes" id="UP000033636"/>
    </source>
</evidence>
<reference evidence="1" key="1">
    <citation type="submission" date="2024-07" db="EMBL/GenBank/DDBJ databases">
        <title>Metagenome and Metagenome-Assembled Genomes of Archaea from a hot spring from the geothermal field of Los Azufres, Mexico.</title>
        <authorList>
            <person name="Marin-Paredes R."/>
            <person name="Martinez-Romero E."/>
            <person name="Servin-Garciduenas L.E."/>
        </authorList>
    </citation>
    <scope>NUCLEOTIDE SEQUENCE</scope>
</reference>
<gene>
    <name evidence="1" type="ORF">TU35_001535</name>
</gene>
<dbReference type="EMBL" id="JZWT02000003">
    <property type="protein sequence ID" value="MFB6489923.1"/>
    <property type="molecule type" value="Genomic_DNA"/>
</dbReference>
<evidence type="ECO:0000313" key="1">
    <source>
        <dbReference type="EMBL" id="MFB6489923.1"/>
    </source>
</evidence>
<sequence length="139" mass="15325">MDVSTMRRGHAVKDVRPEHYLEAVYLLSRGAGRTTLSEVAEAVGVKPSSAHKMLRRLAEEGLVEYKGREGVALTQKGAEYVENMNKAHRALAEFFKLIGVEEGLAEAEAEKLEHVVDPRVVEKIAELTTALKSLLSALR</sequence>
<proteinExistence type="predicted"/>
<organism evidence="1 2">
    <name type="scientific">Thermoproteus sp. AZ2</name>
    <dbReference type="NCBI Taxonomy" id="1609232"/>
    <lineage>
        <taxon>Archaea</taxon>
        <taxon>Thermoproteota</taxon>
        <taxon>Thermoprotei</taxon>
        <taxon>Thermoproteales</taxon>
        <taxon>Thermoproteaceae</taxon>
        <taxon>Thermoproteus</taxon>
    </lineage>
</organism>
<accession>A0ACC6UYN4</accession>
<protein>
    <submittedName>
        <fullName evidence="1">Metal-dependent transcriptional regulator</fullName>
    </submittedName>
</protein>
<name>A0ACC6UYN4_9CREN</name>